<dbReference type="GO" id="GO:0005524">
    <property type="term" value="F:ATP binding"/>
    <property type="evidence" value="ECO:0007669"/>
    <property type="project" value="InterPro"/>
</dbReference>
<name>I7B5F0_PSEPT</name>
<evidence type="ECO:0000313" key="3">
    <source>
        <dbReference type="Proteomes" id="UP000006503"/>
    </source>
</evidence>
<gene>
    <name evidence="2" type="ordered locus">T1E_0670</name>
</gene>
<dbReference type="RefSeq" id="WP_014859368.1">
    <property type="nucleotide sequence ID" value="NC_018220.1"/>
</dbReference>
<organism evidence="2 3">
    <name type="scientific">Pseudomonas putida (strain DOT-T1E)</name>
    <dbReference type="NCBI Taxonomy" id="1196325"/>
    <lineage>
        <taxon>Bacteria</taxon>
        <taxon>Pseudomonadati</taxon>
        <taxon>Pseudomonadota</taxon>
        <taxon>Gammaproteobacteria</taxon>
        <taxon>Pseudomonadales</taxon>
        <taxon>Pseudomonadaceae</taxon>
        <taxon>Pseudomonas</taxon>
    </lineage>
</organism>
<dbReference type="AlphaFoldDB" id="I7B5F0"/>
<dbReference type="PATRIC" id="fig|1196325.3.peg.672"/>
<dbReference type="SUPFAM" id="SSF52540">
    <property type="entry name" value="P-loop containing nucleoside triphosphate hydrolases"/>
    <property type="match status" value="1"/>
</dbReference>
<dbReference type="GO" id="GO:0000731">
    <property type="term" value="P:DNA synthesis involved in DNA repair"/>
    <property type="evidence" value="ECO:0007669"/>
    <property type="project" value="TreeGrafter"/>
</dbReference>
<dbReference type="GO" id="GO:0006302">
    <property type="term" value="P:double-strand break repair"/>
    <property type="evidence" value="ECO:0007669"/>
    <property type="project" value="TreeGrafter"/>
</dbReference>
<sequence>MILRELEVSNYRPFRSERFAFSERVTVIAGVNGRGKSAILDGLSLLLSRLLPQVTPARGGYKYLKPQDVHQGEQALKISLSASFEDIPINFTIDYAPAEGMKPGKLLPQIRQEIRRIYGDPQRVGDAAPIAVYYTTDRAAYRLPKRLLTGLPQGQSAAYHGALFNRQIDFRDFMGRYRGWADSIARGEDRDQKNQRTLEMIDRAVQEFLPGFSDVRVGLDPLRLLVSKQGQILDLTQMSDGERSLLAMMIDLCRRLVLANPELDDPLQGTGVVLIDEVELHLHPQWQRGIVEKLRRTFPRMQFILTTHSPFVVQTLRPGELRLLGENLDDEALQDPGEYSNRGLEEVATKVMGIEDPNIVPRYTQMLDAAREYYHLLETAEPGDLQQLDELKARLEELVEPFPDEPAYRAFLEVQRVAAFREGNKKGEGAQ</sequence>
<dbReference type="PANTHER" id="PTHR32182:SF23">
    <property type="entry name" value="ATP BINDING PROTEIN"/>
    <property type="match status" value="1"/>
</dbReference>
<dbReference type="InterPro" id="IPR003959">
    <property type="entry name" value="ATPase_AAA_core"/>
</dbReference>
<dbReference type="PANTHER" id="PTHR32182">
    <property type="entry name" value="DNA REPLICATION AND REPAIR PROTEIN RECF"/>
    <property type="match status" value="1"/>
</dbReference>
<dbReference type="KEGG" id="ppx:T1E_0670"/>
<dbReference type="Proteomes" id="UP000006503">
    <property type="component" value="Chromosome"/>
</dbReference>
<dbReference type="Pfam" id="PF13304">
    <property type="entry name" value="AAA_21"/>
    <property type="match status" value="1"/>
</dbReference>
<evidence type="ECO:0000259" key="1">
    <source>
        <dbReference type="Pfam" id="PF13304"/>
    </source>
</evidence>
<proteinExistence type="predicted"/>
<dbReference type="InterPro" id="IPR027417">
    <property type="entry name" value="P-loop_NTPase"/>
</dbReference>
<feature type="domain" description="ATPase AAA-type core" evidence="1">
    <location>
        <begin position="25"/>
        <end position="313"/>
    </location>
</feature>
<dbReference type="HOGENOM" id="CLU_033429_1_1_6"/>
<dbReference type="EMBL" id="CP003734">
    <property type="protein sequence ID" value="AFO46528.1"/>
    <property type="molecule type" value="Genomic_DNA"/>
</dbReference>
<dbReference type="GO" id="GO:0016887">
    <property type="term" value="F:ATP hydrolysis activity"/>
    <property type="evidence" value="ECO:0007669"/>
    <property type="project" value="InterPro"/>
</dbReference>
<reference evidence="3" key="1">
    <citation type="journal article" date="2013" name="Microb. Biotechnol.">
        <title>Metabolic potential of the organic-solvent tolerant Pseudomonas putida DOT-T1E deduced from its annotated genome.</title>
        <authorList>
            <person name="Udaondo Z."/>
            <person name="Molina L."/>
            <person name="Daniels C."/>
            <person name="Gomez M.J."/>
            <person name="Molina-Henares M.A."/>
            <person name="Matilla M.A."/>
            <person name="Roca A."/>
            <person name="Fernandez M."/>
            <person name="Duque E."/>
            <person name="Segura A."/>
            <person name="Ramos J.L."/>
        </authorList>
    </citation>
    <scope>NUCLEOTIDE SEQUENCE [LARGE SCALE GENOMIC DNA]</scope>
    <source>
        <strain evidence="3">DOT-T1E</strain>
    </source>
</reference>
<accession>I7B5F0</accession>
<evidence type="ECO:0000313" key="2">
    <source>
        <dbReference type="EMBL" id="AFO46528.1"/>
    </source>
</evidence>
<dbReference type="Gene3D" id="3.40.50.300">
    <property type="entry name" value="P-loop containing nucleotide triphosphate hydrolases"/>
    <property type="match status" value="2"/>
</dbReference>
<protein>
    <submittedName>
        <fullName evidence="2">AAA ATPase</fullName>
    </submittedName>
</protein>